<dbReference type="InterPro" id="IPR041854">
    <property type="entry name" value="BFD-like_2Fe2S-bd_dom_sf"/>
</dbReference>
<dbReference type="Pfam" id="PF04324">
    <property type="entry name" value="Fer2_BFD"/>
    <property type="match status" value="1"/>
</dbReference>
<dbReference type="InterPro" id="IPR052745">
    <property type="entry name" value="G3P_Oxidase/Oxidoreductase"/>
</dbReference>
<evidence type="ECO:0000259" key="1">
    <source>
        <dbReference type="Pfam" id="PF04324"/>
    </source>
</evidence>
<dbReference type="PANTHER" id="PTHR42720">
    <property type="entry name" value="GLYCEROL-3-PHOSPHATE DEHYDROGENASE"/>
    <property type="match status" value="1"/>
</dbReference>
<feature type="domain" description="BFD-like [2Fe-2S]-binding" evidence="1">
    <location>
        <begin position="2"/>
        <end position="48"/>
    </location>
</feature>
<sequence length="78" mass="8489">MVTEGEIMDAINRPIGAKSMDSVKRRTRAGMGRCQAGFCTPRTMEILSRELGIKMTDITKKGGASQLLIGCDKEIGQE</sequence>
<dbReference type="InterPro" id="IPR007419">
    <property type="entry name" value="BFD-like_2Fe2S-bd_dom"/>
</dbReference>
<gene>
    <name evidence="2" type="ORF">SDC9_155181</name>
</gene>
<organism evidence="2">
    <name type="scientific">bioreactor metagenome</name>
    <dbReference type="NCBI Taxonomy" id="1076179"/>
    <lineage>
        <taxon>unclassified sequences</taxon>
        <taxon>metagenomes</taxon>
        <taxon>ecological metagenomes</taxon>
    </lineage>
</organism>
<proteinExistence type="predicted"/>
<dbReference type="EMBL" id="VSSQ01053921">
    <property type="protein sequence ID" value="MPN07909.1"/>
    <property type="molecule type" value="Genomic_DNA"/>
</dbReference>
<dbReference type="AlphaFoldDB" id="A0A645F3B7"/>
<dbReference type="PANTHER" id="PTHR42720:SF1">
    <property type="entry name" value="GLYCEROL 3-PHOSPHATE OXIDASE"/>
    <property type="match status" value="1"/>
</dbReference>
<dbReference type="CDD" id="cd19946">
    <property type="entry name" value="GlpA-like_Fer2_BFD-like"/>
    <property type="match status" value="1"/>
</dbReference>
<protein>
    <recommendedName>
        <fullName evidence="1">BFD-like [2Fe-2S]-binding domain-containing protein</fullName>
    </recommendedName>
</protein>
<evidence type="ECO:0000313" key="2">
    <source>
        <dbReference type="EMBL" id="MPN07909.1"/>
    </source>
</evidence>
<accession>A0A645F3B7</accession>
<dbReference type="Gene3D" id="1.10.10.1100">
    <property type="entry name" value="BFD-like [2Fe-2S]-binding domain"/>
    <property type="match status" value="1"/>
</dbReference>
<reference evidence="2" key="1">
    <citation type="submission" date="2019-08" db="EMBL/GenBank/DDBJ databases">
        <authorList>
            <person name="Kucharzyk K."/>
            <person name="Murdoch R.W."/>
            <person name="Higgins S."/>
            <person name="Loffler F."/>
        </authorList>
    </citation>
    <scope>NUCLEOTIDE SEQUENCE</scope>
</reference>
<name>A0A645F3B7_9ZZZZ</name>
<comment type="caution">
    <text evidence="2">The sequence shown here is derived from an EMBL/GenBank/DDBJ whole genome shotgun (WGS) entry which is preliminary data.</text>
</comment>